<keyword evidence="1" id="KW-0175">Coiled coil</keyword>
<dbReference type="InterPro" id="IPR038807">
    <property type="entry name" value="CCDC150"/>
</dbReference>
<evidence type="ECO:0000256" key="1">
    <source>
        <dbReference type="SAM" id="Coils"/>
    </source>
</evidence>
<feature type="coiled-coil region" evidence="1">
    <location>
        <begin position="726"/>
        <end position="888"/>
    </location>
</feature>
<feature type="coiled-coil region" evidence="1">
    <location>
        <begin position="354"/>
        <end position="694"/>
    </location>
</feature>
<keyword evidence="4" id="KW-1185">Reference proteome</keyword>
<sequence>MSRQVLPPAGHPTGSAPQQTAEVLENRLTAAEDETNILLEQLNGLGFSKTSADINSSNMKVPVSPYKVRMASNDVLKDNYEALVSRVCKMESTVQTMKLNLLNIQGENHLKGKSNDEFEYRMNVLKQTYEQTISKYKREMEQMKEDLLQENEEKNKLKSNIKDLKSALEDSSTTRAEATVTADELSLTKQKMQRRINELKEECDREKSLRKSLEESHNTLMERVRDMEALVESERKEVKSLSMDCQSLRNDALNVREELKQTQAQRDSMERDYNEAFMKKWYDDLIKQLEQTQVIVDQQKTTNKDLKEQNEHLTLNGIVFRAWLQCSVWRRPMVSVPNCPSAPIRWKAEATVTADELSLTKQKMQRRINELKEECDREKSLRKSLEESHNTLMERVRDMEALVESERKEVKSLSMDCQSLRNDALNVREELKQTQAQRDSMERDYNEAYEEMERMKRNFETMDSDRQVLMKELDRLRKQYDDLIKQLEQTQVIVDQQKEMLLIDKVTLANQNNELKTTNKDLKEQNEHLTKLTTCVQSETEHIKSLHKKELEAERSRVAEKERIEEEALQYKIKTKELTAERESLEKRLRHVEQEYTGLNKKFVAKDDEYCQAASGLEKELNSLRHQLQVVKKEKERAVKDKDHLLDEVNQTVDSMIEERSKLQGEAQQLKIELDSQKKLRKSLEHENATLMERVSGFEGQQETQSKVEKTMMEMMEQKNKLAYENGSLQTQVTHLTAEVDKLKNAQNDATKLKHINEGLQNRYDKTQKEMSDLKIKTQRLDSQLRQKHGSYETKEKDYNELQKQRDEAVKERDTLILQIQDMEDKDQSKEYVMEWLDMSKELKSEIEDLENLRDEYVKRNTDQGEMINTFMNQIASLQVELKQLAQNQAETNLLIQQREVELEKERTVSHENKRKYEHTVKQKDDIDRMRRETENRLKEAQDESSEISVHLQDAHDWFRNKFEKLQNELVTSKRKQEDLVQDTEEQKRKADEEKLKAHAAVEKS</sequence>
<feature type="compositionally biased region" description="Basic and acidic residues" evidence="2">
    <location>
        <begin position="975"/>
        <end position="1005"/>
    </location>
</feature>
<dbReference type="EMBL" id="CACVKT020007097">
    <property type="protein sequence ID" value="CAC5405197.1"/>
    <property type="molecule type" value="Genomic_DNA"/>
</dbReference>
<proteinExistence type="predicted"/>
<feature type="compositionally biased region" description="Basic and acidic residues" evidence="2">
    <location>
        <begin position="918"/>
        <end position="929"/>
    </location>
</feature>
<feature type="region of interest" description="Disordered" evidence="2">
    <location>
        <begin position="910"/>
        <end position="929"/>
    </location>
</feature>
<feature type="region of interest" description="Disordered" evidence="2">
    <location>
        <begin position="974"/>
        <end position="1005"/>
    </location>
</feature>
<accession>A0A6J8DC27</accession>
<protein>
    <submittedName>
        <fullName evidence="3">Uncharacterized protein</fullName>
    </submittedName>
</protein>
<reference evidence="3 4" key="1">
    <citation type="submission" date="2020-06" db="EMBL/GenBank/DDBJ databases">
        <authorList>
            <person name="Li R."/>
            <person name="Bekaert M."/>
        </authorList>
    </citation>
    <scope>NUCLEOTIDE SEQUENCE [LARGE SCALE GENOMIC DNA]</scope>
    <source>
        <strain evidence="4">wild</strain>
    </source>
</reference>
<dbReference type="OrthoDB" id="416454at2759"/>
<dbReference type="Proteomes" id="UP000507470">
    <property type="component" value="Unassembled WGS sequence"/>
</dbReference>
<feature type="coiled-coil region" evidence="1">
    <location>
        <begin position="126"/>
        <end position="316"/>
    </location>
</feature>
<dbReference type="PANTHER" id="PTHR35352">
    <property type="entry name" value="COILED-COIL DOMAIN-CONTAINING PROTEIN 150"/>
    <property type="match status" value="1"/>
</dbReference>
<evidence type="ECO:0000313" key="3">
    <source>
        <dbReference type="EMBL" id="CAC5405197.1"/>
    </source>
</evidence>
<evidence type="ECO:0000256" key="2">
    <source>
        <dbReference type="SAM" id="MobiDB-lite"/>
    </source>
</evidence>
<evidence type="ECO:0000313" key="4">
    <source>
        <dbReference type="Proteomes" id="UP000507470"/>
    </source>
</evidence>
<gene>
    <name evidence="3" type="ORF">MCOR_38908</name>
</gene>
<name>A0A6J8DC27_MYTCO</name>
<dbReference type="Gene3D" id="1.10.287.1490">
    <property type="match status" value="1"/>
</dbReference>
<dbReference type="AlphaFoldDB" id="A0A6J8DC27"/>
<organism evidence="3 4">
    <name type="scientific">Mytilus coruscus</name>
    <name type="common">Sea mussel</name>
    <dbReference type="NCBI Taxonomy" id="42192"/>
    <lineage>
        <taxon>Eukaryota</taxon>
        <taxon>Metazoa</taxon>
        <taxon>Spiralia</taxon>
        <taxon>Lophotrochozoa</taxon>
        <taxon>Mollusca</taxon>
        <taxon>Bivalvia</taxon>
        <taxon>Autobranchia</taxon>
        <taxon>Pteriomorphia</taxon>
        <taxon>Mytilida</taxon>
        <taxon>Mytiloidea</taxon>
        <taxon>Mytilidae</taxon>
        <taxon>Mytilinae</taxon>
        <taxon>Mytilus</taxon>
    </lineage>
</organism>
<dbReference type="PANTHER" id="PTHR35352:SF1">
    <property type="entry name" value="COILED-COIL DOMAIN-CONTAINING PROTEIN 150"/>
    <property type="match status" value="1"/>
</dbReference>